<dbReference type="Proteomes" id="UP001146793">
    <property type="component" value="Unassembled WGS sequence"/>
</dbReference>
<dbReference type="Gene3D" id="3.10.490.10">
    <property type="entry name" value="Gamma-glutamyl cyclotransferase-like"/>
    <property type="match status" value="1"/>
</dbReference>
<dbReference type="InterPro" id="IPR036568">
    <property type="entry name" value="GGCT-like_sf"/>
</dbReference>
<organism evidence="2 3">
    <name type="scientific">Anaeramoeba flamelloides</name>
    <dbReference type="NCBI Taxonomy" id="1746091"/>
    <lineage>
        <taxon>Eukaryota</taxon>
        <taxon>Metamonada</taxon>
        <taxon>Anaeramoebidae</taxon>
        <taxon>Anaeramoeba</taxon>
    </lineage>
</organism>
<dbReference type="CDD" id="cd06661">
    <property type="entry name" value="GGCT_like"/>
    <property type="match status" value="1"/>
</dbReference>
<dbReference type="InterPro" id="IPR013024">
    <property type="entry name" value="GGCT-like"/>
</dbReference>
<evidence type="ECO:0000259" key="1">
    <source>
        <dbReference type="Pfam" id="PF06094"/>
    </source>
</evidence>
<protein>
    <recommendedName>
        <fullName evidence="1">Gamma-glutamylcyclotransferase AIG2-like domain-containing protein</fullName>
    </recommendedName>
</protein>
<name>A0AAV8AHJ9_9EUKA</name>
<dbReference type="AlphaFoldDB" id="A0AAV8AHJ9"/>
<dbReference type="Pfam" id="PF06094">
    <property type="entry name" value="GGACT"/>
    <property type="match status" value="1"/>
</dbReference>
<evidence type="ECO:0000313" key="2">
    <source>
        <dbReference type="EMBL" id="KAJ3452192.1"/>
    </source>
</evidence>
<sequence>MNNKHPIFCYGSNGTGQLKLRLRNPNIIGTKCELSGYQRIFCGYSRKWGGAVASIIKTNNEQGTCKGSFVMLCDEEIRMLDKFEGCDSDSPFSNDPNVNVYRREFVEIAVQEKTVRAIAYIKNNPKWTCAPTKKYLKACFTHLKEFWEDLESLPVYDQKNQLVSVFKPNEK</sequence>
<reference evidence="2" key="1">
    <citation type="submission" date="2022-08" db="EMBL/GenBank/DDBJ databases">
        <title>Novel sulphate-reducing endosymbionts in the free-living metamonad Anaeramoeba.</title>
        <authorList>
            <person name="Jerlstrom-Hultqvist J."/>
            <person name="Cepicka I."/>
            <person name="Gallot-Lavallee L."/>
            <person name="Salas-Leiva D."/>
            <person name="Curtis B.A."/>
            <person name="Zahonova K."/>
            <person name="Pipaliya S."/>
            <person name="Dacks J."/>
            <person name="Roger A.J."/>
        </authorList>
    </citation>
    <scope>NUCLEOTIDE SEQUENCE</scope>
    <source>
        <strain evidence="2">Busselton2</strain>
    </source>
</reference>
<dbReference type="EMBL" id="JANTQA010000008">
    <property type="protein sequence ID" value="KAJ3452192.1"/>
    <property type="molecule type" value="Genomic_DNA"/>
</dbReference>
<accession>A0AAV8AHJ9</accession>
<dbReference type="SUPFAM" id="SSF110857">
    <property type="entry name" value="Gamma-glutamyl cyclotransferase-like"/>
    <property type="match status" value="1"/>
</dbReference>
<proteinExistence type="predicted"/>
<evidence type="ECO:0000313" key="3">
    <source>
        <dbReference type="Proteomes" id="UP001146793"/>
    </source>
</evidence>
<gene>
    <name evidence="2" type="ORF">M0812_03956</name>
</gene>
<feature type="domain" description="Gamma-glutamylcyclotransferase AIG2-like" evidence="1">
    <location>
        <begin position="7"/>
        <end position="125"/>
    </location>
</feature>
<dbReference type="InterPro" id="IPR009288">
    <property type="entry name" value="AIG2-like_dom"/>
</dbReference>
<comment type="caution">
    <text evidence="2">The sequence shown here is derived from an EMBL/GenBank/DDBJ whole genome shotgun (WGS) entry which is preliminary data.</text>
</comment>